<dbReference type="Gene3D" id="3.30.70.860">
    <property type="match status" value="1"/>
</dbReference>
<proteinExistence type="inferred from homology"/>
<evidence type="ECO:0000313" key="3">
    <source>
        <dbReference type="Proteomes" id="UP000305675"/>
    </source>
</evidence>
<organism evidence="2 3">
    <name type="scientific">Ferrimonas aestuarii</name>
    <dbReference type="NCBI Taxonomy" id="2569539"/>
    <lineage>
        <taxon>Bacteria</taxon>
        <taxon>Pseudomonadati</taxon>
        <taxon>Pseudomonadota</taxon>
        <taxon>Gammaproteobacteria</taxon>
        <taxon>Alteromonadales</taxon>
        <taxon>Ferrimonadaceae</taxon>
        <taxon>Ferrimonas</taxon>
    </lineage>
</organism>
<dbReference type="GO" id="GO:0005829">
    <property type="term" value="C:cytosol"/>
    <property type="evidence" value="ECO:0007669"/>
    <property type="project" value="TreeGrafter"/>
</dbReference>
<dbReference type="EMBL" id="SWCJ01000009">
    <property type="protein sequence ID" value="TKB54266.1"/>
    <property type="molecule type" value="Genomic_DNA"/>
</dbReference>
<evidence type="ECO:0000256" key="1">
    <source>
        <dbReference type="ARBA" id="ARBA00006201"/>
    </source>
</evidence>
<reference evidence="2 3" key="1">
    <citation type="submission" date="2019-04" db="EMBL/GenBank/DDBJ databases">
        <authorList>
            <person name="Hwang J.C."/>
        </authorList>
    </citation>
    <scope>NUCLEOTIDE SEQUENCE [LARGE SCALE GENOMIC DNA]</scope>
    <source>
        <strain evidence="2 3">IMCC35002</strain>
    </source>
</reference>
<dbReference type="InterPro" id="IPR035571">
    <property type="entry name" value="UPF0234-like_C"/>
</dbReference>
<gene>
    <name evidence="2" type="ORF">FCL42_12780</name>
</gene>
<dbReference type="InterPro" id="IPR005272">
    <property type="entry name" value="DUF406"/>
</dbReference>
<dbReference type="AlphaFoldDB" id="A0A4U1BP84"/>
<name>A0A4U1BP84_9GAMM</name>
<accession>A0A4U1BP84</accession>
<evidence type="ECO:0000313" key="2">
    <source>
        <dbReference type="EMBL" id="TKB54266.1"/>
    </source>
</evidence>
<protein>
    <submittedName>
        <fullName evidence="2">DUF406 family protein</fullName>
    </submittedName>
</protein>
<dbReference type="RefSeq" id="WP_136863815.1">
    <property type="nucleotide sequence ID" value="NZ_SWCJ01000009.1"/>
</dbReference>
<keyword evidence="3" id="KW-1185">Reference proteome</keyword>
<dbReference type="OrthoDB" id="5588209at2"/>
<dbReference type="Proteomes" id="UP000305675">
    <property type="component" value="Unassembled WGS sequence"/>
</dbReference>
<dbReference type="PANTHER" id="PTHR38769">
    <property type="entry name" value="UPF0381 PROTEIN YFCZ-RELATED"/>
    <property type="match status" value="1"/>
</dbReference>
<sequence length="94" mass="10369">MNTENQDVACDACGVFMDIGSIIAEEDNVLNLPIQAQNEAAALAFFASYRERAEKRFGDSVSSETHWDSDKSELNAKLVFSCAAERIIFEMSLA</sequence>
<dbReference type="Pfam" id="PF04175">
    <property type="entry name" value="DUF406"/>
    <property type="match status" value="1"/>
</dbReference>
<dbReference type="PANTHER" id="PTHR38769:SF1">
    <property type="entry name" value="UPF0381 PROTEIN YFCZ-RELATED"/>
    <property type="match status" value="1"/>
</dbReference>
<comment type="caution">
    <text evidence="2">The sequence shown here is derived from an EMBL/GenBank/DDBJ whole genome shotgun (WGS) entry which is preliminary data.</text>
</comment>
<comment type="similarity">
    <text evidence="1">Belongs to the UPF0381 family.</text>
</comment>